<dbReference type="SUPFAM" id="SSF53474">
    <property type="entry name" value="alpha/beta-Hydrolases"/>
    <property type="match status" value="1"/>
</dbReference>
<dbReference type="PANTHER" id="PTHR43689:SF8">
    <property type="entry name" value="ALPHA_BETA-HYDROLASES SUPERFAMILY PROTEIN"/>
    <property type="match status" value="1"/>
</dbReference>
<name>A0ABQ5QRD2_9ACTN</name>
<evidence type="ECO:0000313" key="3">
    <source>
        <dbReference type="Proteomes" id="UP001144280"/>
    </source>
</evidence>
<dbReference type="InterPro" id="IPR000073">
    <property type="entry name" value="AB_hydrolase_1"/>
</dbReference>
<accession>A0ABQ5QRD2</accession>
<sequence length="156" mass="16904">MPSLTEQFLDLPSGRTHYRVDGPPGGPVVVLVPGATLPMFVWDGLAEPLVEAGYRVVRYDLLGRGASAVPRVAYGADLYRRQLVELLQRLDVAGPIHLLGLAFGAIIAADFADRHRERLASLTYVAPDGFGVHTTRFGRLMNLPGVGELVLSVADW</sequence>
<protein>
    <recommendedName>
        <fullName evidence="1">AB hydrolase-1 domain-containing protein</fullName>
    </recommendedName>
</protein>
<dbReference type="Pfam" id="PF00561">
    <property type="entry name" value="Abhydrolase_1"/>
    <property type="match status" value="1"/>
</dbReference>
<proteinExistence type="predicted"/>
<keyword evidence="3" id="KW-1185">Reference proteome</keyword>
<dbReference type="RefSeq" id="WP_281893625.1">
    <property type="nucleotide sequence ID" value="NZ_BSDI01000007.1"/>
</dbReference>
<comment type="caution">
    <text evidence="2">The sequence shown here is derived from an EMBL/GenBank/DDBJ whole genome shotgun (WGS) entry which is preliminary data.</text>
</comment>
<organism evidence="2 3">
    <name type="scientific">Phytohabitans aurantiacus</name>
    <dbReference type="NCBI Taxonomy" id="3016789"/>
    <lineage>
        <taxon>Bacteria</taxon>
        <taxon>Bacillati</taxon>
        <taxon>Actinomycetota</taxon>
        <taxon>Actinomycetes</taxon>
        <taxon>Micromonosporales</taxon>
        <taxon>Micromonosporaceae</taxon>
    </lineage>
</organism>
<evidence type="ECO:0000313" key="2">
    <source>
        <dbReference type="EMBL" id="GLH96417.1"/>
    </source>
</evidence>
<feature type="domain" description="AB hydrolase-1" evidence="1">
    <location>
        <begin position="27"/>
        <end position="132"/>
    </location>
</feature>
<dbReference type="EMBL" id="BSDI01000007">
    <property type="protein sequence ID" value="GLH96417.1"/>
    <property type="molecule type" value="Genomic_DNA"/>
</dbReference>
<dbReference type="Proteomes" id="UP001144280">
    <property type="component" value="Unassembled WGS sequence"/>
</dbReference>
<gene>
    <name evidence="2" type="ORF">Pa4123_16910</name>
</gene>
<dbReference type="PANTHER" id="PTHR43689">
    <property type="entry name" value="HYDROLASE"/>
    <property type="match status" value="1"/>
</dbReference>
<dbReference type="InterPro" id="IPR029058">
    <property type="entry name" value="AB_hydrolase_fold"/>
</dbReference>
<dbReference type="Gene3D" id="3.40.50.1820">
    <property type="entry name" value="alpha/beta hydrolase"/>
    <property type="match status" value="1"/>
</dbReference>
<reference evidence="2" key="1">
    <citation type="submission" date="2022-12" db="EMBL/GenBank/DDBJ databases">
        <title>New Phytohabitans aurantiacus sp. RD004123 nov., an actinomycete isolated from soil.</title>
        <authorList>
            <person name="Triningsih D.W."/>
            <person name="Harunari E."/>
            <person name="Igarashi Y."/>
        </authorList>
    </citation>
    <scope>NUCLEOTIDE SEQUENCE</scope>
    <source>
        <strain evidence="2">RD004123</strain>
    </source>
</reference>
<evidence type="ECO:0000259" key="1">
    <source>
        <dbReference type="Pfam" id="PF00561"/>
    </source>
</evidence>